<dbReference type="InterPro" id="IPR016035">
    <property type="entry name" value="Acyl_Trfase/lysoPLipase"/>
</dbReference>
<dbReference type="Gene3D" id="1.10.1200.10">
    <property type="entry name" value="ACP-like"/>
    <property type="match status" value="1"/>
</dbReference>
<dbReference type="Pfam" id="PF00109">
    <property type="entry name" value="ketoacyl-synt"/>
    <property type="match status" value="1"/>
</dbReference>
<dbReference type="Pfam" id="PF22621">
    <property type="entry name" value="CurL-like_PKS_C"/>
    <property type="match status" value="1"/>
</dbReference>
<keyword evidence="4" id="KW-0808">Transferase</keyword>
<dbReference type="InterPro" id="IPR020841">
    <property type="entry name" value="PKS_Beta-ketoAc_synthase_dom"/>
</dbReference>
<feature type="domain" description="Ketosynthase family 3 (KS3)" evidence="6">
    <location>
        <begin position="3"/>
        <end position="415"/>
    </location>
</feature>
<evidence type="ECO:0000259" key="5">
    <source>
        <dbReference type="PROSITE" id="PS50075"/>
    </source>
</evidence>
<dbReference type="GO" id="GO:0005886">
    <property type="term" value="C:plasma membrane"/>
    <property type="evidence" value="ECO:0007669"/>
    <property type="project" value="TreeGrafter"/>
</dbReference>
<dbReference type="GO" id="GO:0004312">
    <property type="term" value="F:fatty acid synthase activity"/>
    <property type="evidence" value="ECO:0007669"/>
    <property type="project" value="TreeGrafter"/>
</dbReference>
<dbReference type="CDD" id="cd00833">
    <property type="entry name" value="PKS"/>
    <property type="match status" value="1"/>
</dbReference>
<evidence type="ECO:0000313" key="8">
    <source>
        <dbReference type="Proteomes" id="UP000631421"/>
    </source>
</evidence>
<dbReference type="PROSITE" id="PS50075">
    <property type="entry name" value="CARRIER"/>
    <property type="match status" value="1"/>
</dbReference>
<dbReference type="SUPFAM" id="SSF53474">
    <property type="entry name" value="alpha/beta-Hydrolases"/>
    <property type="match status" value="1"/>
</dbReference>
<dbReference type="PROSITE" id="PS00098">
    <property type="entry name" value="THIOLASE_1"/>
    <property type="match status" value="1"/>
</dbReference>
<dbReference type="Gene3D" id="3.30.70.3290">
    <property type="match status" value="2"/>
</dbReference>
<dbReference type="Proteomes" id="UP000631421">
    <property type="component" value="Unassembled WGS sequence"/>
</dbReference>
<sequence>MSKELIAIIGMGCRFPQAPNLYEYWNKLCEGIDTIGQLPCERSAKVQSNERGGFLEQVDQFDAEFFGIPAKEAIAIDPQHRLLLEVAWEALEDAGQIPGNLSGMDAGIFVGISSNDYYAIASQHQDVPDIKDSIGNDYGMSANRISYYFDFRGSSMGINASCASSLVAIDYACKSLRNGENSIALACGVNIILSPEVTARFANAGILSPDGRCKSFDAKADGYVRGEGVGVVVLKLLSQAEVDGDRIYAVIRGSAVNHNGRSNGLTAPNMQAQIDLLQQAYRQAGIAPNSVHYIEAHGTATPIGDALEMKALGSVVGKGRDLDNPCRVGCVKTNIGHTEAASGMAGLIKTALSLYHRQIPPNLHFQEPNPSIPFNKLGLKVQETLESLPEEIYPLRAGVSAFGFGGTNAHVVLEEYPSQAKLKSITKSDLPLKVLTLTAKTATALQELAIRYQSFLQEQPTVSLNDICFTANTRRSHFKHRLAIITKSKDQLSAQLNAFIQKEPLAAVLNDQVNRRKPAPIYFVCTGQASKIKSIIKSLYHSQIDAYSFLQECDLVLVYHTGSPLLELIEQDSLNNNSYCDLVNFICEYAIARLWIYWGIEPKSIIGNGTGNYVSATIAEILTLEDVVSLILKKSTLEELNLNFQPAKISITSPITGYTIKVNQVISKDQWLQEFDADANNFVGAFNQFIANNYIQLDLGTNEIKFLDKIKLNSASVDNNTIDSLNDASLLSLLSNLIKFWLMGIKVDWAKVGDYKNCYPISLPTYPFDRQSYWINSSSDSSISPAPAKSGDRQSNTATAFHIAEDMSGEYVAPRDEIEKQLTQIWQRTLKLSYIGIHDNFFELGGNSLLSVSVLSEIALNFDINMSISTIFQAPTIEKLANILKSEAEIFPWYSLVPIQPRGTRPILFAIHWLKYKDLSHYLGDNQPIYGLHYGMGDNTGNPISYPKIEDLASHYIQEMRSLQPDGPYFLMGYSLGGTIAFEMAQQLTAQNQKVALLIMFDTYLIKDRIVFYPKPQKLINRLIDKLWIMVDSIYRLGFVEYVNQKKIIIKIRYQALISKYFPNINIPETVYEYIPNLQEYRPKPYWGQVLFFRATKSYLGFDVDFPEEHWEQLLKGKVEIIHVSANHISIIEKTYAKMLAKKITQSIDHFLT</sequence>
<keyword evidence="2" id="KW-0596">Phosphopantetheine</keyword>
<feature type="domain" description="Carrier" evidence="5">
    <location>
        <begin position="813"/>
        <end position="888"/>
    </location>
</feature>
<dbReference type="SUPFAM" id="SSF52151">
    <property type="entry name" value="FabD/lysophospholipase-like"/>
    <property type="match status" value="1"/>
</dbReference>
<dbReference type="SMART" id="SM00825">
    <property type="entry name" value="PKS_KS"/>
    <property type="match status" value="1"/>
</dbReference>
<proteinExistence type="predicted"/>
<dbReference type="Gene3D" id="3.40.47.10">
    <property type="match status" value="1"/>
</dbReference>
<dbReference type="InterPro" id="IPR001227">
    <property type="entry name" value="Ac_transferase_dom_sf"/>
</dbReference>
<dbReference type="InterPro" id="IPR050091">
    <property type="entry name" value="PKS_NRPS_Biosynth_Enz"/>
</dbReference>
<dbReference type="GO" id="GO:0005737">
    <property type="term" value="C:cytoplasm"/>
    <property type="evidence" value="ECO:0007669"/>
    <property type="project" value="TreeGrafter"/>
</dbReference>
<dbReference type="InterPro" id="IPR014031">
    <property type="entry name" value="Ketoacyl_synth_C"/>
</dbReference>
<accession>A0A926Z8L9</accession>
<name>A0A926Z8L9_9CYAN</name>
<dbReference type="Pfam" id="PF00550">
    <property type="entry name" value="PP-binding"/>
    <property type="match status" value="1"/>
</dbReference>
<keyword evidence="8" id="KW-1185">Reference proteome</keyword>
<dbReference type="Pfam" id="PF02801">
    <property type="entry name" value="Ketoacyl-synt_C"/>
    <property type="match status" value="1"/>
</dbReference>
<evidence type="ECO:0000313" key="7">
    <source>
        <dbReference type="EMBL" id="MBD2151174.1"/>
    </source>
</evidence>
<evidence type="ECO:0000256" key="3">
    <source>
        <dbReference type="ARBA" id="ARBA00022553"/>
    </source>
</evidence>
<dbReference type="EMBL" id="JACJPY010000044">
    <property type="protein sequence ID" value="MBD2151174.1"/>
    <property type="molecule type" value="Genomic_DNA"/>
</dbReference>
<dbReference type="GO" id="GO:0071770">
    <property type="term" value="P:DIM/DIP cell wall layer assembly"/>
    <property type="evidence" value="ECO:0007669"/>
    <property type="project" value="TreeGrafter"/>
</dbReference>
<comment type="cofactor">
    <cofactor evidence="1">
        <name>pantetheine 4'-phosphate</name>
        <dbReference type="ChEBI" id="CHEBI:47942"/>
    </cofactor>
</comment>
<dbReference type="InterPro" id="IPR009081">
    <property type="entry name" value="PP-bd_ACP"/>
</dbReference>
<dbReference type="InterPro" id="IPR014030">
    <property type="entry name" value="Ketoacyl_synth_N"/>
</dbReference>
<evidence type="ECO:0000256" key="1">
    <source>
        <dbReference type="ARBA" id="ARBA00001957"/>
    </source>
</evidence>
<dbReference type="SUPFAM" id="SSF47336">
    <property type="entry name" value="ACP-like"/>
    <property type="match status" value="1"/>
</dbReference>
<keyword evidence="3" id="KW-0597">Phosphoprotein</keyword>
<organism evidence="7 8">
    <name type="scientific">Pseudanabaena cinerea FACHB-1277</name>
    <dbReference type="NCBI Taxonomy" id="2949581"/>
    <lineage>
        <taxon>Bacteria</taxon>
        <taxon>Bacillati</taxon>
        <taxon>Cyanobacteriota</taxon>
        <taxon>Cyanophyceae</taxon>
        <taxon>Pseudanabaenales</taxon>
        <taxon>Pseudanabaenaceae</taxon>
        <taxon>Pseudanabaena</taxon>
        <taxon>Pseudanabaena cinerea</taxon>
    </lineage>
</organism>
<dbReference type="Pfam" id="PF00975">
    <property type="entry name" value="Thioesterase"/>
    <property type="match status" value="1"/>
</dbReference>
<dbReference type="Gene3D" id="3.40.366.10">
    <property type="entry name" value="Malonyl-Coenzyme A Acyl Carrier Protein, domain 2"/>
    <property type="match status" value="1"/>
</dbReference>
<dbReference type="InterPro" id="IPR016039">
    <property type="entry name" value="Thiolase-like"/>
</dbReference>
<dbReference type="PANTHER" id="PTHR43775:SF37">
    <property type="entry name" value="SI:DKEY-61P9.11"/>
    <property type="match status" value="1"/>
</dbReference>
<dbReference type="InterPro" id="IPR020615">
    <property type="entry name" value="Thiolase_acyl_enz_int_AS"/>
</dbReference>
<evidence type="ECO:0000256" key="2">
    <source>
        <dbReference type="ARBA" id="ARBA00022450"/>
    </source>
</evidence>
<comment type="caution">
    <text evidence="7">The sequence shown here is derived from an EMBL/GenBank/DDBJ whole genome shotgun (WGS) entry which is preliminary data.</text>
</comment>
<dbReference type="AlphaFoldDB" id="A0A926Z8L9"/>
<gene>
    <name evidence="7" type="ORF">H6F44_13735</name>
</gene>
<dbReference type="InterPro" id="IPR001031">
    <property type="entry name" value="Thioesterase"/>
</dbReference>
<dbReference type="RefSeq" id="WP_190351592.1">
    <property type="nucleotide sequence ID" value="NZ_JACJPY010000044.1"/>
</dbReference>
<dbReference type="FunFam" id="3.40.47.10:FF:000019">
    <property type="entry name" value="Polyketide synthase type I"/>
    <property type="match status" value="1"/>
</dbReference>
<evidence type="ECO:0000256" key="4">
    <source>
        <dbReference type="ARBA" id="ARBA00022679"/>
    </source>
</evidence>
<dbReference type="FunFam" id="1.10.1200.10:FF:000005">
    <property type="entry name" value="Nonribosomal peptide synthetase 1"/>
    <property type="match status" value="1"/>
</dbReference>
<dbReference type="PANTHER" id="PTHR43775">
    <property type="entry name" value="FATTY ACID SYNTHASE"/>
    <property type="match status" value="1"/>
</dbReference>
<dbReference type="Gene3D" id="3.40.50.1820">
    <property type="entry name" value="alpha/beta hydrolase"/>
    <property type="match status" value="1"/>
</dbReference>
<dbReference type="GO" id="GO:0006633">
    <property type="term" value="P:fatty acid biosynthetic process"/>
    <property type="evidence" value="ECO:0007669"/>
    <property type="project" value="TreeGrafter"/>
</dbReference>
<evidence type="ECO:0000259" key="6">
    <source>
        <dbReference type="PROSITE" id="PS52004"/>
    </source>
</evidence>
<dbReference type="InterPro" id="IPR029058">
    <property type="entry name" value="AB_hydrolase_fold"/>
</dbReference>
<reference evidence="7" key="1">
    <citation type="journal article" date="2015" name="ISME J.">
        <title>Draft Genome Sequence of Streptomyces incarnatus NRRL8089, which Produces the Nucleoside Antibiotic Sinefungin.</title>
        <authorList>
            <person name="Oshima K."/>
            <person name="Hattori M."/>
            <person name="Shimizu H."/>
            <person name="Fukuda K."/>
            <person name="Nemoto M."/>
            <person name="Inagaki K."/>
            <person name="Tamura T."/>
        </authorList>
    </citation>
    <scope>NUCLEOTIDE SEQUENCE</scope>
    <source>
        <strain evidence="7">FACHB-1277</strain>
    </source>
</reference>
<dbReference type="PROSITE" id="PS52004">
    <property type="entry name" value="KS3_2"/>
    <property type="match status" value="1"/>
</dbReference>
<protein>
    <submittedName>
        <fullName evidence="7">Uncharacterized protein</fullName>
    </submittedName>
</protein>
<dbReference type="InterPro" id="IPR036736">
    <property type="entry name" value="ACP-like_sf"/>
</dbReference>
<dbReference type="SUPFAM" id="SSF53901">
    <property type="entry name" value="Thiolase-like"/>
    <property type="match status" value="1"/>
</dbReference>
<reference evidence="7" key="2">
    <citation type="submission" date="2020-08" db="EMBL/GenBank/DDBJ databases">
        <authorList>
            <person name="Chen M."/>
            <person name="Teng W."/>
            <person name="Zhao L."/>
            <person name="Hu C."/>
            <person name="Zhou Y."/>
            <person name="Han B."/>
            <person name="Song L."/>
            <person name="Shu W."/>
        </authorList>
    </citation>
    <scope>NUCLEOTIDE SEQUENCE</scope>
    <source>
        <strain evidence="7">FACHB-1277</strain>
    </source>
</reference>